<feature type="region of interest" description="Disordered" evidence="1">
    <location>
        <begin position="1"/>
        <end position="20"/>
    </location>
</feature>
<dbReference type="STRING" id="235909.GK2545"/>
<gene>
    <name evidence="4" type="ordered locus">GK2545</name>
</gene>
<evidence type="ECO:0000256" key="1">
    <source>
        <dbReference type="SAM" id="MobiDB-lite"/>
    </source>
</evidence>
<feature type="region of interest" description="Disordered" evidence="1">
    <location>
        <begin position="65"/>
        <end position="124"/>
    </location>
</feature>
<keyword evidence="2" id="KW-1133">Transmembrane helix</keyword>
<dbReference type="Proteomes" id="UP000001172">
    <property type="component" value="Chromosome"/>
</dbReference>
<dbReference type="Pfam" id="PF07423">
    <property type="entry name" value="DUF1510"/>
    <property type="match status" value="1"/>
</dbReference>
<evidence type="ECO:0000259" key="3">
    <source>
        <dbReference type="Pfam" id="PF07423"/>
    </source>
</evidence>
<feature type="domain" description="DUF1510" evidence="3">
    <location>
        <begin position="126"/>
        <end position="217"/>
    </location>
</feature>
<sequence>MFPARTSSKEGRGDGGANGDTLAARAKRRRINRWLNGAIAVVVLLILIVGGNLLFGDQPSEKAVDREAKTEAANAKRVEVETGEAAAPAEAETPAEEEDAASTDETSEAGMTETPGPPGSNVEKEIVNPAWQPIGTTQTEPHETVFKKDSVDWKEMLDAVSYATGIAPEEMIVWFIGNNGPNKAVATISTKDQIAHYKVYIEWVTNEGWKPTKVQKLKQKP</sequence>
<feature type="compositionally biased region" description="Acidic residues" evidence="1">
    <location>
        <begin position="93"/>
        <end position="107"/>
    </location>
</feature>
<feature type="compositionally biased region" description="Low complexity" evidence="1">
    <location>
        <begin position="83"/>
        <end position="92"/>
    </location>
</feature>
<dbReference type="RefSeq" id="WP_011232023.1">
    <property type="nucleotide sequence ID" value="NC_006510.1"/>
</dbReference>
<accession>Q5KWV6</accession>
<feature type="compositionally biased region" description="Basic and acidic residues" evidence="1">
    <location>
        <begin position="65"/>
        <end position="80"/>
    </location>
</feature>
<keyword evidence="5" id="KW-1185">Reference proteome</keyword>
<name>Q5KWV6_GEOKA</name>
<dbReference type="EMBL" id="BA000043">
    <property type="protein sequence ID" value="BAD76830.1"/>
    <property type="molecule type" value="Genomic_DNA"/>
</dbReference>
<dbReference type="InterPro" id="IPR009988">
    <property type="entry name" value="DUF1510"/>
</dbReference>
<evidence type="ECO:0000313" key="4">
    <source>
        <dbReference type="EMBL" id="BAD76830.1"/>
    </source>
</evidence>
<evidence type="ECO:0000313" key="5">
    <source>
        <dbReference type="Proteomes" id="UP000001172"/>
    </source>
</evidence>
<reference evidence="4 5" key="1">
    <citation type="journal article" date="2004" name="Nucleic Acids Res.">
        <title>Thermoadaptation trait revealed by the genome sequence of thermophilic Geobacillus kaustophilus.</title>
        <authorList>
            <person name="Takami H."/>
            <person name="Takaki Y."/>
            <person name="Chee G.J."/>
            <person name="Nishi S."/>
            <person name="Shimamura S."/>
            <person name="Suzuki H."/>
            <person name="Matsui S."/>
            <person name="Uchiyama I."/>
        </authorList>
    </citation>
    <scope>NUCLEOTIDE SEQUENCE [LARGE SCALE GENOMIC DNA]</scope>
    <source>
        <strain evidence="4 5">HTA426</strain>
    </source>
</reference>
<organism evidence="4 5">
    <name type="scientific">Geobacillus kaustophilus (strain HTA426)</name>
    <dbReference type="NCBI Taxonomy" id="235909"/>
    <lineage>
        <taxon>Bacteria</taxon>
        <taxon>Bacillati</taxon>
        <taxon>Bacillota</taxon>
        <taxon>Bacilli</taxon>
        <taxon>Bacillales</taxon>
        <taxon>Anoxybacillaceae</taxon>
        <taxon>Geobacillus</taxon>
        <taxon>Geobacillus thermoleovorans group</taxon>
    </lineage>
</organism>
<evidence type="ECO:0000256" key="2">
    <source>
        <dbReference type="SAM" id="Phobius"/>
    </source>
</evidence>
<dbReference type="KEGG" id="gka:GK2545"/>
<protein>
    <submittedName>
        <fullName evidence="4">Hypothetical conserved protein</fullName>
    </submittedName>
</protein>
<keyword evidence="2" id="KW-0812">Transmembrane</keyword>
<feature type="transmembrane region" description="Helical" evidence="2">
    <location>
        <begin position="34"/>
        <end position="55"/>
    </location>
</feature>
<keyword evidence="2" id="KW-0472">Membrane</keyword>
<dbReference type="eggNOG" id="ENOG5032DEE">
    <property type="taxonomic scope" value="Bacteria"/>
</dbReference>
<proteinExistence type="predicted"/>
<dbReference type="HOGENOM" id="CLU_089213_1_0_9"/>
<dbReference type="AlphaFoldDB" id="Q5KWV6"/>